<dbReference type="AlphaFoldDB" id="A0A1M5DPS9"/>
<name>A0A1M5DPS9_LOKAT</name>
<reference evidence="2" key="1">
    <citation type="submission" date="2016-11" db="EMBL/GenBank/DDBJ databases">
        <authorList>
            <person name="Varghese N."/>
            <person name="Submissions S."/>
        </authorList>
    </citation>
    <scope>NUCLEOTIDE SEQUENCE [LARGE SCALE GENOMIC DNA]</scope>
    <source>
        <strain evidence="2">DSM 29326</strain>
    </source>
</reference>
<organism evidence="1 2">
    <name type="scientific">Loktanella atrilutea</name>
    <dbReference type="NCBI Taxonomy" id="366533"/>
    <lineage>
        <taxon>Bacteria</taxon>
        <taxon>Pseudomonadati</taxon>
        <taxon>Pseudomonadota</taxon>
        <taxon>Alphaproteobacteria</taxon>
        <taxon>Rhodobacterales</taxon>
        <taxon>Roseobacteraceae</taxon>
        <taxon>Loktanella</taxon>
    </lineage>
</organism>
<sequence length="164" mass="17053">MSSLTRLMIALSVGLLPGFAMGHDYKVGNLHIEHPFASATAASAMAGAGYVSIMNTGTEDDALIAIEADFPRVTMHDSVMTDGVASMTPMDRVVVPAGGTVTFAPGGLHVMFMGLDGDPLEAGEKVPATLVFEKAGRVDVVFNVEAADDAMDHGTMTHTMPATN</sequence>
<dbReference type="InterPro" id="IPR007410">
    <property type="entry name" value="LpqE-like"/>
</dbReference>
<dbReference type="Proteomes" id="UP000183987">
    <property type="component" value="Unassembled WGS sequence"/>
</dbReference>
<dbReference type="Pfam" id="PF04314">
    <property type="entry name" value="PCuAC"/>
    <property type="match status" value="1"/>
</dbReference>
<dbReference type="Gene3D" id="2.60.40.1890">
    <property type="entry name" value="PCu(A)C copper chaperone"/>
    <property type="match status" value="1"/>
</dbReference>
<protein>
    <recommendedName>
        <fullName evidence="3">Copper(I)-binding protein</fullName>
    </recommendedName>
</protein>
<dbReference type="PANTHER" id="PTHR36302">
    <property type="entry name" value="BLR7088 PROTEIN"/>
    <property type="match status" value="1"/>
</dbReference>
<evidence type="ECO:0008006" key="3">
    <source>
        <dbReference type="Google" id="ProtNLM"/>
    </source>
</evidence>
<dbReference type="SUPFAM" id="SSF110087">
    <property type="entry name" value="DR1885-like metal-binding protein"/>
    <property type="match status" value="1"/>
</dbReference>
<keyword evidence="2" id="KW-1185">Reference proteome</keyword>
<dbReference type="OrthoDB" id="9796962at2"/>
<dbReference type="InterPro" id="IPR058248">
    <property type="entry name" value="Lxx211020-like"/>
</dbReference>
<accession>A0A1M5DPS9</accession>
<dbReference type="EMBL" id="FQUE01000010">
    <property type="protein sequence ID" value="SHF68916.1"/>
    <property type="molecule type" value="Genomic_DNA"/>
</dbReference>
<gene>
    <name evidence="1" type="ORF">SAMN05444339_11090</name>
</gene>
<proteinExistence type="predicted"/>
<dbReference type="PANTHER" id="PTHR36302:SF1">
    <property type="entry name" value="COPPER CHAPERONE PCU(A)C"/>
    <property type="match status" value="1"/>
</dbReference>
<dbReference type="STRING" id="366533.SAMN05444339_11090"/>
<evidence type="ECO:0000313" key="1">
    <source>
        <dbReference type="EMBL" id="SHF68916.1"/>
    </source>
</evidence>
<dbReference type="InterPro" id="IPR036182">
    <property type="entry name" value="PCuAC_sf"/>
</dbReference>
<dbReference type="RefSeq" id="WP_072858408.1">
    <property type="nucleotide sequence ID" value="NZ_FQUE01000010.1"/>
</dbReference>
<evidence type="ECO:0000313" key="2">
    <source>
        <dbReference type="Proteomes" id="UP000183987"/>
    </source>
</evidence>